<organism evidence="1 2">
    <name type="scientific">Triplophysa tibetana</name>
    <dbReference type="NCBI Taxonomy" id="1572043"/>
    <lineage>
        <taxon>Eukaryota</taxon>
        <taxon>Metazoa</taxon>
        <taxon>Chordata</taxon>
        <taxon>Craniata</taxon>
        <taxon>Vertebrata</taxon>
        <taxon>Euteleostomi</taxon>
        <taxon>Actinopterygii</taxon>
        <taxon>Neopterygii</taxon>
        <taxon>Teleostei</taxon>
        <taxon>Ostariophysi</taxon>
        <taxon>Cypriniformes</taxon>
        <taxon>Nemacheilidae</taxon>
        <taxon>Triplophysa</taxon>
    </lineage>
</organism>
<proteinExistence type="predicted"/>
<evidence type="ECO:0000313" key="1">
    <source>
        <dbReference type="EMBL" id="KAA0724915.1"/>
    </source>
</evidence>
<dbReference type="AlphaFoldDB" id="A0A5A9PT43"/>
<evidence type="ECO:0000313" key="2">
    <source>
        <dbReference type="Proteomes" id="UP000324632"/>
    </source>
</evidence>
<accession>A0A5A9PT43</accession>
<sequence length="107" mass="11892">MIARRLPAQGEPRRTRRAAERVNPQLFPLQTAAIRSRSAATVELLDNKPPGARRWVQGDVGHHRSASSLQICERGGEECHACGPRERAWVSFKAESEGLGKKNQDHS</sequence>
<name>A0A5A9PT43_9TELE</name>
<gene>
    <name evidence="1" type="ORF">E1301_Tti014803</name>
</gene>
<comment type="caution">
    <text evidence="1">The sequence shown here is derived from an EMBL/GenBank/DDBJ whole genome shotgun (WGS) entry which is preliminary data.</text>
</comment>
<dbReference type="Proteomes" id="UP000324632">
    <property type="component" value="Chromosome 1"/>
</dbReference>
<reference evidence="1 2" key="1">
    <citation type="journal article" date="2019" name="Mol. Ecol. Resour.">
        <title>Chromosome-level genome assembly of Triplophysa tibetana, a fish adapted to the harsh high-altitude environment of the Tibetan Plateau.</title>
        <authorList>
            <person name="Yang X."/>
            <person name="Liu H."/>
            <person name="Ma Z."/>
            <person name="Zou Y."/>
            <person name="Zou M."/>
            <person name="Mao Y."/>
            <person name="Li X."/>
            <person name="Wang H."/>
            <person name="Chen T."/>
            <person name="Wang W."/>
            <person name="Yang R."/>
        </authorList>
    </citation>
    <scope>NUCLEOTIDE SEQUENCE [LARGE SCALE GENOMIC DNA]</scope>
    <source>
        <strain evidence="1">TTIB1903HZAU</strain>
        <tissue evidence="1">Muscle</tissue>
    </source>
</reference>
<dbReference type="EMBL" id="SOYY01000001">
    <property type="protein sequence ID" value="KAA0724915.1"/>
    <property type="molecule type" value="Genomic_DNA"/>
</dbReference>
<keyword evidence="2" id="KW-1185">Reference proteome</keyword>
<protein>
    <submittedName>
        <fullName evidence="1">Uncharacterized protein</fullName>
    </submittedName>
</protein>